<feature type="region of interest" description="Disordered" evidence="2">
    <location>
        <begin position="1630"/>
        <end position="1672"/>
    </location>
</feature>
<keyword evidence="1" id="KW-0175">Coiled coil</keyword>
<evidence type="ECO:0000256" key="1">
    <source>
        <dbReference type="SAM" id="Coils"/>
    </source>
</evidence>
<feature type="region of interest" description="Disordered" evidence="2">
    <location>
        <begin position="204"/>
        <end position="231"/>
    </location>
</feature>
<reference evidence="3" key="1">
    <citation type="journal article" date="2021" name="Proc. Natl. Acad. Sci. U.S.A.">
        <title>Three genomes in the algal genus Volvox reveal the fate of a haploid sex-determining region after a transition to homothallism.</title>
        <authorList>
            <person name="Yamamoto K."/>
            <person name="Hamaji T."/>
            <person name="Kawai-Toyooka H."/>
            <person name="Matsuzaki R."/>
            <person name="Takahashi F."/>
            <person name="Nishimura Y."/>
            <person name="Kawachi M."/>
            <person name="Noguchi H."/>
            <person name="Minakuchi Y."/>
            <person name="Umen J.G."/>
            <person name="Toyoda A."/>
            <person name="Nozaki H."/>
        </authorList>
    </citation>
    <scope>NUCLEOTIDE SEQUENCE</scope>
    <source>
        <strain evidence="3">NIES-3785</strain>
    </source>
</reference>
<dbReference type="GO" id="GO:0042594">
    <property type="term" value="P:response to starvation"/>
    <property type="evidence" value="ECO:0007669"/>
    <property type="project" value="TreeGrafter"/>
</dbReference>
<feature type="region of interest" description="Disordered" evidence="2">
    <location>
        <begin position="1185"/>
        <end position="1254"/>
    </location>
</feature>
<feature type="region of interest" description="Disordered" evidence="2">
    <location>
        <begin position="1711"/>
        <end position="1849"/>
    </location>
</feature>
<proteinExistence type="predicted"/>
<feature type="region of interest" description="Disordered" evidence="2">
    <location>
        <begin position="568"/>
        <end position="623"/>
    </location>
</feature>
<feature type="region of interest" description="Disordered" evidence="2">
    <location>
        <begin position="2324"/>
        <end position="2343"/>
    </location>
</feature>
<dbReference type="PANTHER" id="PTHR14596">
    <property type="entry name" value="ZINC FINGER PROTEIN"/>
    <property type="match status" value="1"/>
</dbReference>
<protein>
    <submittedName>
        <fullName evidence="3">Uncharacterized protein</fullName>
    </submittedName>
</protein>
<feature type="compositionally biased region" description="Low complexity" evidence="2">
    <location>
        <begin position="2387"/>
        <end position="2397"/>
    </location>
</feature>
<feature type="region of interest" description="Disordered" evidence="2">
    <location>
        <begin position="656"/>
        <end position="682"/>
    </location>
</feature>
<feature type="compositionally biased region" description="Low complexity" evidence="2">
    <location>
        <begin position="2040"/>
        <end position="2051"/>
    </location>
</feature>
<dbReference type="OrthoDB" id="553139at2759"/>
<feature type="region of interest" description="Disordered" evidence="2">
    <location>
        <begin position="2943"/>
        <end position="2962"/>
    </location>
</feature>
<comment type="caution">
    <text evidence="3">The sequence shown here is derived from an EMBL/GenBank/DDBJ whole genome shotgun (WGS) entry which is preliminary data.</text>
</comment>
<feature type="region of interest" description="Disordered" evidence="2">
    <location>
        <begin position="2856"/>
        <end position="2882"/>
    </location>
</feature>
<feature type="compositionally biased region" description="Low complexity" evidence="2">
    <location>
        <begin position="668"/>
        <end position="682"/>
    </location>
</feature>
<feature type="compositionally biased region" description="Acidic residues" evidence="2">
    <location>
        <begin position="1655"/>
        <end position="1666"/>
    </location>
</feature>
<feature type="region of interest" description="Disordered" evidence="2">
    <location>
        <begin position="831"/>
        <end position="921"/>
    </location>
</feature>
<dbReference type="EMBL" id="BNCQ01000063">
    <property type="protein sequence ID" value="GIM15257.1"/>
    <property type="molecule type" value="Genomic_DNA"/>
</dbReference>
<accession>A0A8J4GWI1</accession>
<name>A0A8J4GWI1_9CHLO</name>
<feature type="compositionally biased region" description="Polar residues" evidence="2">
    <location>
        <begin position="2026"/>
        <end position="2039"/>
    </location>
</feature>
<evidence type="ECO:0000313" key="3">
    <source>
        <dbReference type="EMBL" id="GIM15257.1"/>
    </source>
</evidence>
<evidence type="ECO:0000313" key="4">
    <source>
        <dbReference type="Proteomes" id="UP000722791"/>
    </source>
</evidence>
<dbReference type="PANTHER" id="PTHR14596:SF72">
    <property type="entry name" value="ZINC FINGER PROTEIN MSN2-RELATED"/>
    <property type="match status" value="1"/>
</dbReference>
<feature type="compositionally biased region" description="Gly residues" evidence="2">
    <location>
        <begin position="2167"/>
        <end position="2180"/>
    </location>
</feature>
<feature type="compositionally biased region" description="Low complexity" evidence="2">
    <location>
        <begin position="1724"/>
        <end position="1745"/>
    </location>
</feature>
<feature type="compositionally biased region" description="Low complexity" evidence="2">
    <location>
        <begin position="880"/>
        <end position="916"/>
    </location>
</feature>
<feature type="compositionally biased region" description="Low complexity" evidence="2">
    <location>
        <begin position="2943"/>
        <end position="2956"/>
    </location>
</feature>
<feature type="region of interest" description="Disordered" evidence="2">
    <location>
        <begin position="2386"/>
        <end position="2449"/>
    </location>
</feature>
<dbReference type="Proteomes" id="UP000722791">
    <property type="component" value="Unassembled WGS sequence"/>
</dbReference>
<feature type="coiled-coil region" evidence="1">
    <location>
        <begin position="1368"/>
        <end position="1411"/>
    </location>
</feature>
<gene>
    <name evidence="3" type="ORF">Vretimale_18138</name>
</gene>
<feature type="compositionally biased region" description="Low complexity" evidence="2">
    <location>
        <begin position="1581"/>
        <end position="1592"/>
    </location>
</feature>
<feature type="region of interest" description="Disordered" evidence="2">
    <location>
        <begin position="1309"/>
        <end position="1333"/>
    </location>
</feature>
<sequence>MSLLSLYANIVWRGNGPGALCKRKVAATLVGLNNSPQSLAEMHRIVRVPAKTDSDFDVAALQRILAEDPCFLMLDSTAVRLDLGHLIALAHSRLVKWVDAVFPPDAGPAAYLKNSLAKYIIGEQDALANASPRSLFTLPLSSAETMLDAYWSDPHLWSGTVSPAHDSAEALFLGDNLWFVQPGVSVKLNVAALVHRANSLKAATGANDEDNSEPNAHMTGGGGSGDFHEERSTGLIPMSIPVNVPVPSLAPPAWSVSGCDQDRRAQDPSFATVTTGPAVPPQLPPPTLLPSAALFAAAARDTVSRGLPTVPAPKPARSAAGLPGAEFSDLNDFTAVNDGPPEDMDLVPGGGFNSRLPWPGNDGSDLDASVANRFGSYIGTSGRQQMHHGQLSSSSVYDPLEAAVGEVAENVALEALGDSWIGLDRGTITSNPVGAAGSGVVGPRLGMAESAKGAAVGAAAAAAVADTTSGNDRGGGAPSGLQANRGWELFPSMTPLGNNVGRGGLTCGAGDDSTAAGGAGTGGEDGGGGGNMSLLEELCMTFAAPVGSVNDDAAASFVVQRGVCEPGAAESATPRPFGSGNDAAAGAAVSSWGGPWSSRSAATDGPERTRADPHLTGGGHSSEFVGGMSGGTDIFLMRAPPARLLGGYAFQSDLVDGQPSARTHHHQQTAATEATTGLQGAAAHSSGFDASMLGGGEGFDKLSARSLLHEQSLDRAQDSWRDPVILNARSGHTAFLSPRLGQTSGLVAAAEAGAAAAAGPAEGDDAARVMSRVIPFQLPPPPSQLSLTRGSAGVQGPGTAASLNPSVLPVAALHGFDVAAAAAAAAGRSLAGPATQRGGGGGLPPPFPIGMMAATAQGDETFRSRCSSGGTATAMGQLFQPPHSQQQAPPPQNQLLPEQQQHQQQQQQHYSPVSSPGLHHWENSQQTSVIGATAGAVQTGFPGDRASTGAVTDGFGADATDLAQAYSAAAARVWSDDNPQDKVRRLAASLLASSSSSSGSAARVPNSMGLDLLFRAVRRQDPVACNKAGNLMAVLEGDPYDCLSVVGDRSGNEIALLDLSRMMTLAGPAPTNGHAVVTAAVAATGPTVGTAPATAAGARFTSPSPVPQPQAPGHFAPKRQSLGDLAMAHQHPPWVQPAGGAGAGASVPAAPEGHHLEAFGGGTGAGGTGGGGMWLGSSQGLQLQPSGISTGTPPLAPMPSRGSWLGELSGGSGAASMGAAQQLHGESASQPPRWPVAPSQAPQESQQHVQAAAKQALKAAVQGQQQQMQLQAATHSGAPATAAGGAVAGLQGANTALLLQYLQMREQQQQQHLSPTAAIPPPGLLASGAQPSSNTTGDAAMLLQLLQAQQQAQVQAQQQLQAAQLFQQAQAQAQAAAAQQAAAQMQQVAQLQQLQMILRQRNSAMQQQQQQQQQQQMVQAQLALMQRQRAQAAQVHAQAQLTARVALLPNPAAPQATALSGLLQQYNASTAAAATAARGGAVTNTVPRAAALPSGSVVTPPLTLAALSNVGGLPVSGGPVAQSQSHANVAAWLAAQAHINAGAPPSQVLSVAPGSHQGAATASAAGEVAGPEREEGLSSEQQQQQHQQQQQPKPHEEQQQQLVEYIVRKLQQQQQQQQQQHGGVTVAAATTEVLDGGSRRRSRSTASPRRREGDATDGADGQEADGDANAGDLATETLVAASRADSMHERHEQLVEFAELAGLGQVVASGPYQGGATDQPVPSGVVAEAEAEAEAGPARRAPAAESDVSGPDEGSGDAEPPEGITAAAPAASPARVTETPSSAESPSLDDGPVNPTGPLSHLASPIHSSDEAVAGDSLNEQPPATSASAAAAAKSPASQQAPDSVLASASTASPSRVPAAAAVAVAASTPACQVHFPTPIRNLTFVSPEHLLRAFPGLDPRAQALRTVGQALLQARHPQLGAAAADPGLLLLLLRRKGILSESMSDAAAAPLLTALLLSEPRFFRIVGAVGTGRTNAAATVAADAGGGGMDFAVQLRLDELMALVEPGRGGEPPAVAAAAAAAEDGSSQSLNDSQQPRQEGSAASGVDAAATDTDADEVVVMNDVLDADRHTKTLKAVFGSDTSRAVLDAFLGAVLDVVSCRTATETVETEMPESPVEDVATKSEVEVEEEELSGTAAEVEAQIRAPVAIVQEFISDLASAPKSDAGGSGRYSSGSGGRDAGPEGVDDEQSDDAHVAMLLRLLETGARLEEEPLPDSEAKLQRLRLSPLPLDDGDKAVASLPVSADVGAGSSQRVAHGAGLGTVSSTASGSGSSGDLDLINLEAVEEVLLHGESSRDARLEELELQPKPELPLPRTLQPLLQPELLEPLPPPPQMSPPLQPPQKSQQLLLYFDVADLDADADADGREAVTRAVPPVPTTMSETIQEPVAPQVPSSPSLSPPPPSGPQSFEVGAAASAAQDAEQLQGETSPGPSNASTPLITITSDDETSPQLSVERLAGALSDIVSSANDAVTAAAERRIASEQHGKLAVERHVVQSREEEKDLEAEAELTITSSSVAEAAATECDNTAELLLLGFPKAAEIAVVCSSSGGGGDGAGAAAAAATLPILDGNGEGVIGGGIYAPGPPFNESGPAAADGSIAASADENDDAAVAVAVADGAAGTTTTAATAAESCACGAGEAACHGSVTVLPAAAARESRPWKPSSPSPPPLLLPVSVAIASTAAAATADSAPSAAHLQPAVVRYISALDVEIGQVEVLAALTAMTQHCTAAGRVAIDCAVADLQPDVDVPEPTASSAEVLEEPETGALTGVDSDSYGLTAATTAVAAPSTTTAINSAQRTTDRGCSPVLLTVLAPAVAQTWRTTLYVLGVAGVGPENALIRTAVLLLTGATTVQAGPLRPTMAPSRTGTSAATPAADSTGTESFEGGRIVKTLWNARQVLSALSPLLPTGLRVGPIQDLQVLVRLATEDVCGVIATTTGVTTGRATTTSASTAGAAGPSLPPVAATESRAANLPSTAVASPSGASSLPHRPWYGMVPLQERLAELEVPGRDLASLAALRADAWGSHPLSCVVVAAAAKQLCQVLEVRRALLFGDEALLDTLMCGICSHVAATTE</sequence>
<feature type="compositionally biased region" description="Low complexity" evidence="2">
    <location>
        <begin position="1821"/>
        <end position="1849"/>
    </location>
</feature>
<feature type="region of interest" description="Disordered" evidence="2">
    <location>
        <begin position="1548"/>
        <end position="1598"/>
    </location>
</feature>
<feature type="compositionally biased region" description="Pro residues" evidence="2">
    <location>
        <begin position="2328"/>
        <end position="2341"/>
    </location>
</feature>
<feature type="compositionally biased region" description="Low complexity" evidence="2">
    <location>
        <begin position="1761"/>
        <end position="1774"/>
    </location>
</feature>
<feature type="region of interest" description="Disordered" evidence="2">
    <location>
        <begin position="2161"/>
        <end position="2191"/>
    </location>
</feature>
<feature type="region of interest" description="Disordered" evidence="2">
    <location>
        <begin position="2021"/>
        <end position="2051"/>
    </location>
</feature>
<feature type="compositionally biased region" description="Polar residues" evidence="2">
    <location>
        <begin position="2425"/>
        <end position="2443"/>
    </location>
</feature>
<feature type="compositionally biased region" description="Low complexity" evidence="2">
    <location>
        <begin position="578"/>
        <end position="598"/>
    </location>
</feature>
<dbReference type="GO" id="GO:0005634">
    <property type="term" value="C:nucleus"/>
    <property type="evidence" value="ECO:0007669"/>
    <property type="project" value="TreeGrafter"/>
</dbReference>
<feature type="compositionally biased region" description="Low complexity" evidence="2">
    <location>
        <begin position="1558"/>
        <end position="1569"/>
    </location>
</feature>
<feature type="compositionally biased region" description="Polar residues" evidence="2">
    <location>
        <begin position="2863"/>
        <end position="2881"/>
    </location>
</feature>
<dbReference type="GO" id="GO:0000987">
    <property type="term" value="F:cis-regulatory region sequence-specific DNA binding"/>
    <property type="evidence" value="ECO:0007669"/>
    <property type="project" value="TreeGrafter"/>
</dbReference>
<evidence type="ECO:0000256" key="2">
    <source>
        <dbReference type="SAM" id="MobiDB-lite"/>
    </source>
</evidence>
<organism evidence="3 4">
    <name type="scientific">Volvox reticuliferus</name>
    <dbReference type="NCBI Taxonomy" id="1737510"/>
    <lineage>
        <taxon>Eukaryota</taxon>
        <taxon>Viridiplantae</taxon>
        <taxon>Chlorophyta</taxon>
        <taxon>core chlorophytes</taxon>
        <taxon>Chlorophyceae</taxon>
        <taxon>CS clade</taxon>
        <taxon>Chlamydomonadales</taxon>
        <taxon>Volvocaceae</taxon>
        <taxon>Volvox</taxon>
    </lineage>
</organism>
<dbReference type="GO" id="GO:0000981">
    <property type="term" value="F:DNA-binding transcription factor activity, RNA polymerase II-specific"/>
    <property type="evidence" value="ECO:0007669"/>
    <property type="project" value="TreeGrafter"/>
</dbReference>